<evidence type="ECO:0000313" key="2">
    <source>
        <dbReference type="EMBL" id="OGG53399.1"/>
    </source>
</evidence>
<gene>
    <name evidence="2" type="ORF">A3F84_20380</name>
</gene>
<protein>
    <recommendedName>
        <fullName evidence="4">Flagellar protein FlgN</fullName>
    </recommendedName>
</protein>
<evidence type="ECO:0008006" key="4">
    <source>
        <dbReference type="Google" id="ProtNLM"/>
    </source>
</evidence>
<sequence>MSFESLYQDLMAILEEEIETFRKMLDLTAQQQRALTRDDIEAIRSAGERQERVAEEIRLIEARRLHIVRGIGQKAGLREDQLSLQRLSELYRGQDAERMRALRDTLLDLHAEIRRTNRNNALLIRHALRYVSRTLQLFKGGDGSNRVYQRTGLTEGVAAGLRVAVNRVA</sequence>
<evidence type="ECO:0000313" key="3">
    <source>
        <dbReference type="Proteomes" id="UP000178606"/>
    </source>
</evidence>
<dbReference type="SUPFAM" id="SSF140566">
    <property type="entry name" value="FlgN-like"/>
    <property type="match status" value="1"/>
</dbReference>
<accession>A0A1F6CW60</accession>
<organism evidence="2 3">
    <name type="scientific">Handelsmanbacteria sp. (strain RIFCSPLOWO2_12_FULL_64_10)</name>
    <dbReference type="NCBI Taxonomy" id="1817868"/>
    <lineage>
        <taxon>Bacteria</taxon>
        <taxon>Candidatus Handelsmaniibacteriota</taxon>
    </lineage>
</organism>
<name>A0A1F6CW60_HANXR</name>
<dbReference type="InterPro" id="IPR007809">
    <property type="entry name" value="FlgN-like"/>
</dbReference>
<dbReference type="AlphaFoldDB" id="A0A1F6CW60"/>
<keyword evidence="1" id="KW-1005">Bacterial flagellum biogenesis</keyword>
<evidence type="ECO:0000256" key="1">
    <source>
        <dbReference type="ARBA" id="ARBA00022795"/>
    </source>
</evidence>
<dbReference type="Pfam" id="PF05130">
    <property type="entry name" value="FlgN"/>
    <property type="match status" value="1"/>
</dbReference>
<dbReference type="Proteomes" id="UP000178606">
    <property type="component" value="Unassembled WGS sequence"/>
</dbReference>
<dbReference type="InterPro" id="IPR036679">
    <property type="entry name" value="FlgN-like_sf"/>
</dbReference>
<dbReference type="EMBL" id="MFKF01000122">
    <property type="protein sequence ID" value="OGG53399.1"/>
    <property type="molecule type" value="Genomic_DNA"/>
</dbReference>
<dbReference type="GO" id="GO:0044780">
    <property type="term" value="P:bacterial-type flagellum assembly"/>
    <property type="evidence" value="ECO:0007669"/>
    <property type="project" value="InterPro"/>
</dbReference>
<proteinExistence type="predicted"/>
<dbReference type="Gene3D" id="1.20.58.300">
    <property type="entry name" value="FlgN-like"/>
    <property type="match status" value="1"/>
</dbReference>
<comment type="caution">
    <text evidence="2">The sequence shown here is derived from an EMBL/GenBank/DDBJ whole genome shotgun (WGS) entry which is preliminary data.</text>
</comment>
<reference evidence="2 3" key="1">
    <citation type="journal article" date="2016" name="Nat. Commun.">
        <title>Thousands of microbial genomes shed light on interconnected biogeochemical processes in an aquifer system.</title>
        <authorList>
            <person name="Anantharaman K."/>
            <person name="Brown C.T."/>
            <person name="Hug L.A."/>
            <person name="Sharon I."/>
            <person name="Castelle C.J."/>
            <person name="Probst A.J."/>
            <person name="Thomas B.C."/>
            <person name="Singh A."/>
            <person name="Wilkins M.J."/>
            <person name="Karaoz U."/>
            <person name="Brodie E.L."/>
            <person name="Williams K.H."/>
            <person name="Hubbard S.S."/>
            <person name="Banfield J.F."/>
        </authorList>
    </citation>
    <scope>NUCLEOTIDE SEQUENCE [LARGE SCALE GENOMIC DNA]</scope>
    <source>
        <strain evidence="3">RIFCSPLOWO2_12_FULL_64_10</strain>
    </source>
</reference>